<name>A0A4Z0APM3_9PSED</name>
<comment type="caution">
    <text evidence="2">The sequence shown here is derived from an EMBL/GenBank/DDBJ whole genome shotgun (WGS) entry which is preliminary data.</text>
</comment>
<reference evidence="2 3" key="1">
    <citation type="journal article" date="2019" name="Syst. Appl. Microbiol.">
        <title>New species of pathogenic Pseudomonas isolated from citrus in Tunisia: Proposal of Pseudomonas kairouanensis sp. nov. and Pseudomonas nabeulensis sp. nov.</title>
        <authorList>
            <person name="Oueslati M."/>
            <person name="Mulet M."/>
            <person name="Gomila M."/>
            <person name="Berge O."/>
            <person name="Hajlaoui M.R."/>
            <person name="Lalucat J."/>
            <person name="Sadfi-Zouaoui N."/>
            <person name="Garcia-Valdes E."/>
        </authorList>
    </citation>
    <scope>NUCLEOTIDE SEQUENCE [LARGE SCALE GENOMIC DNA]</scope>
    <source>
        <strain evidence="2 3">KC12</strain>
    </source>
</reference>
<gene>
    <name evidence="2" type="ORF">DYL59_14050</name>
</gene>
<evidence type="ECO:0000313" key="2">
    <source>
        <dbReference type="EMBL" id="TFY88756.1"/>
    </source>
</evidence>
<feature type="transmembrane region" description="Helical" evidence="1">
    <location>
        <begin position="12"/>
        <end position="33"/>
    </location>
</feature>
<dbReference type="AlphaFoldDB" id="A0A4Z0APM3"/>
<dbReference type="Proteomes" id="UP000297391">
    <property type="component" value="Unassembled WGS sequence"/>
</dbReference>
<keyword evidence="1" id="KW-0472">Membrane</keyword>
<protein>
    <submittedName>
        <fullName evidence="2">Uncharacterized protein</fullName>
    </submittedName>
</protein>
<sequence length="85" mass="9818">MISLCLIDLDLLWLWLWLWLLILILGAPLTTLAERRRGAEWWGKSPLVTLVLFSKVTRRKGETNISPHLNNGYVLRPKCPPTNPK</sequence>
<dbReference type="EMBL" id="QUZU01000015">
    <property type="protein sequence ID" value="TFY88756.1"/>
    <property type="molecule type" value="Genomic_DNA"/>
</dbReference>
<keyword evidence="1" id="KW-1133">Transmembrane helix</keyword>
<proteinExistence type="predicted"/>
<organism evidence="2 3">
    <name type="scientific">Pseudomonas kairouanensis</name>
    <dbReference type="NCBI Taxonomy" id="2293832"/>
    <lineage>
        <taxon>Bacteria</taxon>
        <taxon>Pseudomonadati</taxon>
        <taxon>Pseudomonadota</taxon>
        <taxon>Gammaproteobacteria</taxon>
        <taxon>Pseudomonadales</taxon>
        <taxon>Pseudomonadaceae</taxon>
        <taxon>Pseudomonas</taxon>
    </lineage>
</organism>
<keyword evidence="3" id="KW-1185">Reference proteome</keyword>
<keyword evidence="1" id="KW-0812">Transmembrane</keyword>
<evidence type="ECO:0000256" key="1">
    <source>
        <dbReference type="SAM" id="Phobius"/>
    </source>
</evidence>
<evidence type="ECO:0000313" key="3">
    <source>
        <dbReference type="Proteomes" id="UP000297391"/>
    </source>
</evidence>
<accession>A0A4Z0APM3</accession>